<dbReference type="OrthoDB" id="6244800at2759"/>
<gene>
    <name evidence="2" type="ORF">DILT_LOCUS12925</name>
</gene>
<feature type="transmembrane region" description="Helical" evidence="1">
    <location>
        <begin position="130"/>
        <end position="151"/>
    </location>
</feature>
<organism evidence="2 3">
    <name type="scientific">Dibothriocephalus latus</name>
    <name type="common">Fish tapeworm</name>
    <name type="synonym">Diphyllobothrium latum</name>
    <dbReference type="NCBI Taxonomy" id="60516"/>
    <lineage>
        <taxon>Eukaryota</taxon>
        <taxon>Metazoa</taxon>
        <taxon>Spiralia</taxon>
        <taxon>Lophotrochozoa</taxon>
        <taxon>Platyhelminthes</taxon>
        <taxon>Cestoda</taxon>
        <taxon>Eucestoda</taxon>
        <taxon>Diphyllobothriidea</taxon>
        <taxon>Diphyllobothriidae</taxon>
        <taxon>Dibothriocephalus</taxon>
    </lineage>
</organism>
<dbReference type="AlphaFoldDB" id="A0A3P7PAX9"/>
<protein>
    <submittedName>
        <fullName evidence="2">Uncharacterized protein</fullName>
    </submittedName>
</protein>
<feature type="transmembrane region" description="Helical" evidence="1">
    <location>
        <begin position="105"/>
        <end position="124"/>
    </location>
</feature>
<dbReference type="EMBL" id="UYRU01068175">
    <property type="protein sequence ID" value="VDN17429.1"/>
    <property type="molecule type" value="Genomic_DNA"/>
</dbReference>
<keyword evidence="3" id="KW-1185">Reference proteome</keyword>
<evidence type="ECO:0000313" key="2">
    <source>
        <dbReference type="EMBL" id="VDN17429.1"/>
    </source>
</evidence>
<reference evidence="2 3" key="1">
    <citation type="submission" date="2018-11" db="EMBL/GenBank/DDBJ databases">
        <authorList>
            <consortium name="Pathogen Informatics"/>
        </authorList>
    </citation>
    <scope>NUCLEOTIDE SEQUENCE [LARGE SCALE GENOMIC DNA]</scope>
</reference>
<name>A0A3P7PAX9_DIBLA</name>
<feature type="transmembrane region" description="Helical" evidence="1">
    <location>
        <begin position="65"/>
        <end position="93"/>
    </location>
</feature>
<proteinExistence type="predicted"/>
<evidence type="ECO:0000256" key="1">
    <source>
        <dbReference type="SAM" id="Phobius"/>
    </source>
</evidence>
<sequence>MSKICQRHSSASKQFAFTGINLNPTLTAVKDGINAKKNPPGALADREDQCVDRVIDSHYGYERDAIIAVAALLIIGLACLIVVFIIDLVLICSSVVPAGLITARFVLLYLGTALILIAVIVFTAKRNALWSYFLALIGAIFAVLVAILAIMSSRCVTGSERVVVRTTH</sequence>
<keyword evidence="1" id="KW-1133">Transmembrane helix</keyword>
<evidence type="ECO:0000313" key="3">
    <source>
        <dbReference type="Proteomes" id="UP000281553"/>
    </source>
</evidence>
<dbReference type="Proteomes" id="UP000281553">
    <property type="component" value="Unassembled WGS sequence"/>
</dbReference>
<keyword evidence="1" id="KW-0812">Transmembrane</keyword>
<keyword evidence="1" id="KW-0472">Membrane</keyword>
<accession>A0A3P7PAX9</accession>